<evidence type="ECO:0000313" key="5">
    <source>
        <dbReference type="EMBL" id="SSD61533.1"/>
    </source>
</evidence>
<keyword evidence="3" id="KW-1133">Transmembrane helix</keyword>
<dbReference type="Pfam" id="PF03109">
    <property type="entry name" value="ABC1"/>
    <property type="match status" value="1"/>
</dbReference>
<dbReference type="PROSITE" id="PS50011">
    <property type="entry name" value="PROTEIN_KINASE_DOM"/>
    <property type="match status" value="1"/>
</dbReference>
<dbReference type="PANTHER" id="PTHR45890:SF1">
    <property type="entry name" value="AARF DOMAIN CONTAINING KINASE 2"/>
    <property type="match status" value="1"/>
</dbReference>
<dbReference type="GO" id="GO:0004672">
    <property type="term" value="F:protein kinase activity"/>
    <property type="evidence" value="ECO:0007669"/>
    <property type="project" value="InterPro"/>
</dbReference>
<dbReference type="AlphaFoldDB" id="A0A376BA32"/>
<dbReference type="InterPro" id="IPR000719">
    <property type="entry name" value="Prot_kinase_dom"/>
</dbReference>
<dbReference type="GO" id="GO:0005739">
    <property type="term" value="C:mitochondrion"/>
    <property type="evidence" value="ECO:0007669"/>
    <property type="project" value="TreeGrafter"/>
</dbReference>
<proteinExistence type="inferred from homology"/>
<comment type="similarity">
    <text evidence="1">Belongs to the protein kinase superfamily. ADCK protein kinase family.</text>
</comment>
<dbReference type="InterPro" id="IPR011009">
    <property type="entry name" value="Kinase-like_dom_sf"/>
</dbReference>
<gene>
    <name evidence="5" type="ORF">SCODWIG_03294</name>
</gene>
<dbReference type="CDD" id="cd13971">
    <property type="entry name" value="ADCK2-like"/>
    <property type="match status" value="1"/>
</dbReference>
<dbReference type="InterPro" id="IPR044095">
    <property type="entry name" value="ADCK2_dom"/>
</dbReference>
<evidence type="ECO:0000313" key="6">
    <source>
        <dbReference type="Proteomes" id="UP000262825"/>
    </source>
</evidence>
<evidence type="ECO:0000256" key="2">
    <source>
        <dbReference type="SAM" id="MobiDB-lite"/>
    </source>
</evidence>
<keyword evidence="6" id="KW-1185">Reference proteome</keyword>
<feature type="domain" description="Protein kinase" evidence="4">
    <location>
        <begin position="312"/>
        <end position="702"/>
    </location>
</feature>
<dbReference type="InterPro" id="IPR004147">
    <property type="entry name" value="ABC1_dom"/>
</dbReference>
<dbReference type="Proteomes" id="UP000262825">
    <property type="component" value="Unassembled WGS sequence"/>
</dbReference>
<reference evidence="6" key="1">
    <citation type="submission" date="2018-06" db="EMBL/GenBank/DDBJ databases">
        <authorList>
            <person name="Guldener U."/>
        </authorList>
    </citation>
    <scope>NUCLEOTIDE SEQUENCE [LARGE SCALE GENOMIC DNA]</scope>
    <source>
        <strain evidence="6">UTAD17</strain>
    </source>
</reference>
<keyword evidence="3" id="KW-0472">Membrane</keyword>
<dbReference type="GO" id="GO:0005524">
    <property type="term" value="F:ATP binding"/>
    <property type="evidence" value="ECO:0007669"/>
    <property type="project" value="InterPro"/>
</dbReference>
<sequence>MSKLILSPLSFFLCGNGRNYCSRIIKENKSVSFLLRSANKCHNKNANNILTLISSRNLVNLSNSYNPKNNIQINFPKNISKHSTHIISSKRYFTDTTTKEKKDPSSPNTISSTSNKYENMNGASSNKSFLLLFAILGLSLIGLFLLQYKNSLKSEQLFEKDLQKLNDKLSLTPDPNAETYEMGLFDSSQQSLKHNTSGFWSNFAMKFVIEPILIVSRFFNLCFIFTPLIISYPFFHDHIKWYILLRHSLEFAGPSFIKLGQWAASRTDIFPENLCDELGKLHSSVNPHNWKYTEKILKQMLHTKDLSTVFNNINKSPIGCGAIAQVYIAEVKQDFIDRNNLDIKSYKNRVCIKIVHPKAYKIIQRDLKIINFFANLIDKLPNMEWLSLPVEAQQFSLFMNLQLDLRIECANLNRFNKEYESNLLVKFPRGIPELTKRNVLFEEYIDSGVPMNNFLSIKKQMLAAPNCNMTDEDQEHLNYLFKKVSDPFIDCFLDMLITNDFIHADLHPGNVIVQFVNNNNLTQIPQEVTDLIIRLKQTDSDQTEILKELLNNYTPRICFIDAGLVTELNDRNRVNFIALFNALATFDGYKAGKLMIERSRTPETAIDVEGFAKKVSKLVDKVKQRTFTLGSVSIGDLLEQMLTMVRKHHVRMEGDFVSVVVAILLLEGIGRQLDPDLDLFARFVFHTQLYGFGNIYYCHYSS</sequence>
<feature type="transmembrane region" description="Helical" evidence="3">
    <location>
        <begin position="129"/>
        <end position="146"/>
    </location>
</feature>
<dbReference type="SUPFAM" id="SSF56112">
    <property type="entry name" value="Protein kinase-like (PK-like)"/>
    <property type="match status" value="1"/>
</dbReference>
<accession>A0A376BA32</accession>
<evidence type="ECO:0000256" key="3">
    <source>
        <dbReference type="SAM" id="Phobius"/>
    </source>
</evidence>
<name>A0A376BA32_9ASCO</name>
<organism evidence="5 6">
    <name type="scientific">Saccharomycodes ludwigii</name>
    <dbReference type="NCBI Taxonomy" id="36035"/>
    <lineage>
        <taxon>Eukaryota</taxon>
        <taxon>Fungi</taxon>
        <taxon>Dikarya</taxon>
        <taxon>Ascomycota</taxon>
        <taxon>Saccharomycotina</taxon>
        <taxon>Saccharomycetes</taxon>
        <taxon>Saccharomycodales</taxon>
        <taxon>Saccharomycodaceae</taxon>
        <taxon>Saccharomycodes</taxon>
    </lineage>
</organism>
<feature type="compositionally biased region" description="Low complexity" evidence="2">
    <location>
        <begin position="105"/>
        <end position="115"/>
    </location>
</feature>
<dbReference type="VEuPathDB" id="FungiDB:SCODWIG_03294"/>
<feature type="transmembrane region" description="Helical" evidence="3">
    <location>
        <begin position="212"/>
        <end position="235"/>
    </location>
</feature>
<evidence type="ECO:0000256" key="1">
    <source>
        <dbReference type="ARBA" id="ARBA00009670"/>
    </source>
</evidence>
<dbReference type="EMBL" id="UFAJ01000748">
    <property type="protein sequence ID" value="SSD61533.1"/>
    <property type="molecule type" value="Genomic_DNA"/>
</dbReference>
<evidence type="ECO:0000259" key="4">
    <source>
        <dbReference type="PROSITE" id="PS50011"/>
    </source>
</evidence>
<dbReference type="InterPro" id="IPR052402">
    <property type="entry name" value="ADCK_kinase"/>
</dbReference>
<dbReference type="PANTHER" id="PTHR45890">
    <property type="entry name" value="AARF DOMAIN CONTAINING KINASE 2 (PREDICTED)"/>
    <property type="match status" value="1"/>
</dbReference>
<protein>
    <submittedName>
        <fullName evidence="5">Related to ABC1 family protein YPL109C, mitochondrial</fullName>
    </submittedName>
</protein>
<keyword evidence="3" id="KW-0812">Transmembrane</keyword>
<feature type="region of interest" description="Disordered" evidence="2">
    <location>
        <begin position="95"/>
        <end position="115"/>
    </location>
</feature>